<evidence type="ECO:0000256" key="2">
    <source>
        <dbReference type="SAM" id="Phobius"/>
    </source>
</evidence>
<proteinExistence type="predicted"/>
<keyword evidence="2" id="KW-0812">Transmembrane</keyword>
<keyword evidence="2" id="KW-0472">Membrane</keyword>
<evidence type="ECO:0000313" key="4">
    <source>
        <dbReference type="Proteomes" id="UP000527355"/>
    </source>
</evidence>
<comment type="caution">
    <text evidence="3">The sequence shown here is derived from an EMBL/GenBank/DDBJ whole genome shotgun (WGS) entry which is preliminary data.</text>
</comment>
<keyword evidence="2" id="KW-1133">Transmembrane helix</keyword>
<dbReference type="Proteomes" id="UP000527355">
    <property type="component" value="Unassembled WGS sequence"/>
</dbReference>
<evidence type="ECO:0000313" key="3">
    <source>
        <dbReference type="EMBL" id="KAF6355114.1"/>
    </source>
</evidence>
<protein>
    <submittedName>
        <fullName evidence="3">Uncharacterized protein</fullName>
    </submittedName>
</protein>
<feature type="region of interest" description="Disordered" evidence="1">
    <location>
        <begin position="1"/>
        <end position="80"/>
    </location>
</feature>
<keyword evidence="4" id="KW-1185">Reference proteome</keyword>
<feature type="transmembrane region" description="Helical" evidence="2">
    <location>
        <begin position="169"/>
        <end position="187"/>
    </location>
</feature>
<reference evidence="3 4" key="1">
    <citation type="journal article" date="2020" name="Nature">
        <title>Six reference-quality genomes reveal evolution of bat adaptations.</title>
        <authorList>
            <person name="Jebb D."/>
            <person name="Huang Z."/>
            <person name="Pippel M."/>
            <person name="Hughes G.M."/>
            <person name="Lavrichenko K."/>
            <person name="Devanna P."/>
            <person name="Winkler S."/>
            <person name="Jermiin L.S."/>
            <person name="Skirmuntt E.C."/>
            <person name="Katzourakis A."/>
            <person name="Burkitt-Gray L."/>
            <person name="Ray D.A."/>
            <person name="Sullivan K.A.M."/>
            <person name="Roscito J.G."/>
            <person name="Kirilenko B.M."/>
            <person name="Davalos L.M."/>
            <person name="Corthals A.P."/>
            <person name="Power M.L."/>
            <person name="Jones G."/>
            <person name="Ransome R.D."/>
            <person name="Dechmann D.K.N."/>
            <person name="Locatelli A.G."/>
            <person name="Puechmaille S.J."/>
            <person name="Fedrigo O."/>
            <person name="Jarvis E.D."/>
            <person name="Hiller M."/>
            <person name="Vernes S.C."/>
            <person name="Myers E.W."/>
            <person name="Teeling E.C."/>
        </authorList>
    </citation>
    <scope>NUCLEOTIDE SEQUENCE [LARGE SCALE GENOMIC DNA]</scope>
    <source>
        <strain evidence="3">MMyoMyo1</strain>
        <tissue evidence="3">Flight muscle</tissue>
    </source>
</reference>
<dbReference type="AlphaFoldDB" id="A0A7J7XZX2"/>
<gene>
    <name evidence="3" type="ORF">mMyoMyo1_011315</name>
</gene>
<evidence type="ECO:0000256" key="1">
    <source>
        <dbReference type="SAM" id="MobiDB-lite"/>
    </source>
</evidence>
<feature type="region of interest" description="Disordered" evidence="1">
    <location>
        <begin position="128"/>
        <end position="150"/>
    </location>
</feature>
<name>A0A7J7XZX2_MYOMY</name>
<organism evidence="3 4">
    <name type="scientific">Myotis myotis</name>
    <name type="common">Greater mouse-eared bat</name>
    <name type="synonym">Vespertilio myotis</name>
    <dbReference type="NCBI Taxonomy" id="51298"/>
    <lineage>
        <taxon>Eukaryota</taxon>
        <taxon>Metazoa</taxon>
        <taxon>Chordata</taxon>
        <taxon>Craniata</taxon>
        <taxon>Vertebrata</taxon>
        <taxon>Euteleostomi</taxon>
        <taxon>Mammalia</taxon>
        <taxon>Eutheria</taxon>
        <taxon>Laurasiatheria</taxon>
        <taxon>Chiroptera</taxon>
        <taxon>Yangochiroptera</taxon>
        <taxon>Vespertilionidae</taxon>
        <taxon>Myotis</taxon>
    </lineage>
</organism>
<feature type="compositionally biased region" description="Low complexity" evidence="1">
    <location>
        <begin position="30"/>
        <end position="56"/>
    </location>
</feature>
<sequence>MPTGSAAAGMTPSTGAKHSQPPPLPHSTSATAAAAAATGARVLGRAAPLRSALPGPGRRRGGGSPARPAPPQGGRGRGLFLRSPRCGVLAAARAGGTARQGLDLPGGRAERSGVRPRWRSCAWGASGPARLAGRTRRPGGRSPWALGSRARGGRVEDARDPTAMVHFSFFFWFFVFFSNGLPAAWWMDGWIAHLLSPGEAGRYARVCVIFCGVRAAPVEVEVEKVPGGIGLESCRGCVYFWKSALS</sequence>
<accession>A0A7J7XZX2</accession>
<dbReference type="EMBL" id="JABWUV010000005">
    <property type="protein sequence ID" value="KAF6355114.1"/>
    <property type="molecule type" value="Genomic_DNA"/>
</dbReference>